<comment type="caution">
    <text evidence="3">The sequence shown here is derived from an EMBL/GenBank/DDBJ whole genome shotgun (WGS) entry which is preliminary data.</text>
</comment>
<keyword evidence="2" id="KW-1133">Transmembrane helix</keyword>
<feature type="transmembrane region" description="Helical" evidence="2">
    <location>
        <begin position="43"/>
        <end position="63"/>
    </location>
</feature>
<dbReference type="EMBL" id="JBHSLD010000011">
    <property type="protein sequence ID" value="MFC5381764.1"/>
    <property type="molecule type" value="Genomic_DNA"/>
</dbReference>
<proteinExistence type="predicted"/>
<dbReference type="RefSeq" id="WP_340271516.1">
    <property type="nucleotide sequence ID" value="NZ_JBBEOG010000012.1"/>
</dbReference>
<feature type="region of interest" description="Disordered" evidence="1">
    <location>
        <begin position="1"/>
        <end position="35"/>
    </location>
</feature>
<sequence>MRTTDTSTTPPAPTVRYLDRPRARGRYARTDRAEQAHRRRTSLVAWCLALALPAAAAAALWSVGGSGPGQGRATTAQDLVVTAGTASSQLYPGGAGDVVFDVANPNPFPVTVTGANLGTVTGVAACSAANFTTGAGTVTPVSIAANASATVTVVGGLQMLTSAGDGCQGVTVTVDGTLVAAQS</sequence>
<protein>
    <submittedName>
        <fullName evidence="3">Uncharacterized protein</fullName>
    </submittedName>
</protein>
<evidence type="ECO:0000313" key="3">
    <source>
        <dbReference type="EMBL" id="MFC5381764.1"/>
    </source>
</evidence>
<name>A0ABW0GQ46_9MICO</name>
<organism evidence="3 4">
    <name type="scientific">Aquipuribacter nitratireducens</name>
    <dbReference type="NCBI Taxonomy" id="650104"/>
    <lineage>
        <taxon>Bacteria</taxon>
        <taxon>Bacillati</taxon>
        <taxon>Actinomycetota</taxon>
        <taxon>Actinomycetes</taxon>
        <taxon>Micrococcales</taxon>
        <taxon>Intrasporangiaceae</taxon>
        <taxon>Aquipuribacter</taxon>
    </lineage>
</organism>
<evidence type="ECO:0000256" key="1">
    <source>
        <dbReference type="SAM" id="MobiDB-lite"/>
    </source>
</evidence>
<keyword evidence="2" id="KW-0812">Transmembrane</keyword>
<keyword evidence="4" id="KW-1185">Reference proteome</keyword>
<evidence type="ECO:0000313" key="4">
    <source>
        <dbReference type="Proteomes" id="UP001596122"/>
    </source>
</evidence>
<feature type="compositionally biased region" description="Basic and acidic residues" evidence="1">
    <location>
        <begin position="17"/>
        <end position="35"/>
    </location>
</feature>
<keyword evidence="2" id="KW-0472">Membrane</keyword>
<dbReference type="Proteomes" id="UP001596122">
    <property type="component" value="Unassembled WGS sequence"/>
</dbReference>
<reference evidence="4" key="1">
    <citation type="journal article" date="2019" name="Int. J. Syst. Evol. Microbiol.">
        <title>The Global Catalogue of Microorganisms (GCM) 10K type strain sequencing project: providing services to taxonomists for standard genome sequencing and annotation.</title>
        <authorList>
            <consortium name="The Broad Institute Genomics Platform"/>
            <consortium name="The Broad Institute Genome Sequencing Center for Infectious Disease"/>
            <person name="Wu L."/>
            <person name="Ma J."/>
        </authorList>
    </citation>
    <scope>NUCLEOTIDE SEQUENCE [LARGE SCALE GENOMIC DNA]</scope>
    <source>
        <strain evidence="4">CCUG 43114</strain>
    </source>
</reference>
<gene>
    <name evidence="3" type="ORF">ACFPJ6_13305</name>
</gene>
<accession>A0ABW0GQ46</accession>
<evidence type="ECO:0000256" key="2">
    <source>
        <dbReference type="SAM" id="Phobius"/>
    </source>
</evidence>